<dbReference type="RefSeq" id="WP_058633843.1">
    <property type="nucleotide sequence ID" value="NZ_LDPZ01000006.1"/>
</dbReference>
<dbReference type="PATRIC" id="fig|401562.3.peg.4284"/>
<sequence length="302" mass="31379">MAKATKADLVKEAEGLGIDVDGRWGIETLQERIDAAKAAQGQSEQGDAAEGSTGEGETVVPLPEASGISSHHAGAMAQDLVQAQPEGSGGLLSSVSADDASPPPDGESVGVLDAPDDGEGQAGSDLAGKPEGSDASAASGRDPVLNVTADQLTALKFMTWPILAAYQAACSVYGVNRRWNGEGVPLDADWILPGRDQPAKVIAIMRDAVPFVRTWPDAPAEALYGHVSSDGGVNPVLDRAWSDLGLVDQAAWTVFRDTLVTLDRFLASDAARNAAVEERPVYAASADEVTLETADERFAPSF</sequence>
<dbReference type="EMBL" id="LDPZ01000006">
    <property type="protein sequence ID" value="KTQ97776.1"/>
    <property type="molecule type" value="Genomic_DNA"/>
</dbReference>
<feature type="region of interest" description="Disordered" evidence="1">
    <location>
        <begin position="85"/>
        <end position="141"/>
    </location>
</feature>
<name>A0A175REA5_9HYPH</name>
<proteinExistence type="predicted"/>
<protein>
    <submittedName>
        <fullName evidence="2">Uncharacterized protein</fullName>
    </submittedName>
</protein>
<gene>
    <name evidence="2" type="ORF">NS226_03805</name>
</gene>
<comment type="caution">
    <text evidence="2">The sequence shown here is derived from an EMBL/GenBank/DDBJ whole genome shotgun (WGS) entry which is preliminary data.</text>
</comment>
<reference evidence="2 3" key="1">
    <citation type="journal article" date="2016" name="Front. Microbiol.">
        <title>Genomic Resource of Rice Seed Associated Bacteria.</title>
        <authorList>
            <person name="Midha S."/>
            <person name="Bansal K."/>
            <person name="Sharma S."/>
            <person name="Kumar N."/>
            <person name="Patil P.P."/>
            <person name="Chaudhry V."/>
            <person name="Patil P.B."/>
        </authorList>
    </citation>
    <scope>NUCLEOTIDE SEQUENCE [LARGE SCALE GENOMIC DNA]</scope>
    <source>
        <strain evidence="2 3">NS226</strain>
    </source>
</reference>
<feature type="region of interest" description="Disordered" evidence="1">
    <location>
        <begin position="35"/>
        <end position="71"/>
    </location>
</feature>
<accession>A0A175REA5</accession>
<evidence type="ECO:0000256" key="1">
    <source>
        <dbReference type="SAM" id="MobiDB-lite"/>
    </source>
</evidence>
<evidence type="ECO:0000313" key="3">
    <source>
        <dbReference type="Proteomes" id="UP000078272"/>
    </source>
</evidence>
<evidence type="ECO:0000313" key="2">
    <source>
        <dbReference type="EMBL" id="KTQ97776.1"/>
    </source>
</evidence>
<dbReference type="Proteomes" id="UP000078272">
    <property type="component" value="Unassembled WGS sequence"/>
</dbReference>
<organism evidence="2 3">
    <name type="scientific">Aureimonas ureilytica</name>
    <dbReference type="NCBI Taxonomy" id="401562"/>
    <lineage>
        <taxon>Bacteria</taxon>
        <taxon>Pseudomonadati</taxon>
        <taxon>Pseudomonadota</taxon>
        <taxon>Alphaproteobacteria</taxon>
        <taxon>Hyphomicrobiales</taxon>
        <taxon>Aurantimonadaceae</taxon>
        <taxon>Aureimonas</taxon>
    </lineage>
</organism>
<dbReference type="OrthoDB" id="10016529at2"/>
<dbReference type="AlphaFoldDB" id="A0A175REA5"/>